<name>A0AAD4DTR0_9AGAM</name>
<dbReference type="EMBL" id="JABBWK010000090">
    <property type="protein sequence ID" value="KAG1893785.1"/>
    <property type="molecule type" value="Genomic_DNA"/>
</dbReference>
<evidence type="ECO:0000313" key="3">
    <source>
        <dbReference type="Proteomes" id="UP001195769"/>
    </source>
</evidence>
<evidence type="ECO:0000256" key="1">
    <source>
        <dbReference type="SAM" id="MobiDB-lite"/>
    </source>
</evidence>
<proteinExistence type="predicted"/>
<keyword evidence="3" id="KW-1185">Reference proteome</keyword>
<accession>A0AAD4DTR0</accession>
<comment type="caution">
    <text evidence="2">The sequence shown here is derived from an EMBL/GenBank/DDBJ whole genome shotgun (WGS) entry which is preliminary data.</text>
</comment>
<organism evidence="2 3">
    <name type="scientific">Suillus fuscotomentosus</name>
    <dbReference type="NCBI Taxonomy" id="1912939"/>
    <lineage>
        <taxon>Eukaryota</taxon>
        <taxon>Fungi</taxon>
        <taxon>Dikarya</taxon>
        <taxon>Basidiomycota</taxon>
        <taxon>Agaricomycotina</taxon>
        <taxon>Agaricomycetes</taxon>
        <taxon>Agaricomycetidae</taxon>
        <taxon>Boletales</taxon>
        <taxon>Suillineae</taxon>
        <taxon>Suillaceae</taxon>
        <taxon>Suillus</taxon>
    </lineage>
</organism>
<reference evidence="2" key="1">
    <citation type="journal article" date="2020" name="New Phytol.">
        <title>Comparative genomics reveals dynamic genome evolution in host specialist ectomycorrhizal fungi.</title>
        <authorList>
            <person name="Lofgren L.A."/>
            <person name="Nguyen N.H."/>
            <person name="Vilgalys R."/>
            <person name="Ruytinx J."/>
            <person name="Liao H.L."/>
            <person name="Branco S."/>
            <person name="Kuo A."/>
            <person name="LaButti K."/>
            <person name="Lipzen A."/>
            <person name="Andreopoulos W."/>
            <person name="Pangilinan J."/>
            <person name="Riley R."/>
            <person name="Hundley H."/>
            <person name="Na H."/>
            <person name="Barry K."/>
            <person name="Grigoriev I.V."/>
            <person name="Stajich J.E."/>
            <person name="Kennedy P.G."/>
        </authorList>
    </citation>
    <scope>NUCLEOTIDE SEQUENCE</scope>
    <source>
        <strain evidence="2">FC203</strain>
    </source>
</reference>
<dbReference type="RefSeq" id="XP_041219361.1">
    <property type="nucleotide sequence ID" value="XM_041368213.1"/>
</dbReference>
<feature type="compositionally biased region" description="Low complexity" evidence="1">
    <location>
        <begin position="393"/>
        <end position="410"/>
    </location>
</feature>
<evidence type="ECO:0000313" key="2">
    <source>
        <dbReference type="EMBL" id="KAG1893785.1"/>
    </source>
</evidence>
<dbReference type="Proteomes" id="UP001195769">
    <property type="component" value="Unassembled WGS sequence"/>
</dbReference>
<dbReference type="GeneID" id="64662511"/>
<dbReference type="AlphaFoldDB" id="A0AAD4DTR0"/>
<gene>
    <name evidence="2" type="ORF">F5891DRAFT_1195918</name>
</gene>
<feature type="region of interest" description="Disordered" evidence="1">
    <location>
        <begin position="385"/>
        <end position="415"/>
    </location>
</feature>
<protein>
    <submittedName>
        <fullName evidence="2">Uncharacterized protein</fullName>
    </submittedName>
</protein>
<sequence length="450" mass="49441">MTHSGYRTKYTDLDKSFSRRRKRISSSEIIEDHLHLSSEAKVFFILELGHDSLGMNCSNIGDYLDVASAYDRWKDGKTLMMPECRIENSRSFDMGFDRFPSQPVSDSLDMGFPLSNTNWSSIATPISELDMGFPPGHAFNTDDFAEPATGSLNFLAHNQLAGGSVNDVSVKDSPLDMGFNSPAVQHSHPDLDMGFHSPPVQQGFNSPPVQHGHPDLGMSFRSPVQHHDPDQRSLDMGFHSPQAQYHDPDQMSLDMGFYSPPVQHRDPDQMSSDMGFNSPVVQHDYLDQRPSGVDLVDIPDQSKTPLDMGFGTDPAHDLAHHLNIQPEETPLEMASEPEPIGFVIQRAVGDLRLAMHWLEMERAHGTMSPEEALVSEEVLQSTNWCSGGGDWTSASPSSSPFSSSPLDSGSTLPTGVETHASHGAIWHLSLGSSQHELVVSLCVLPTAIPI</sequence>